<dbReference type="InterPro" id="IPR029058">
    <property type="entry name" value="AB_hydrolase_fold"/>
</dbReference>
<evidence type="ECO:0000256" key="1">
    <source>
        <dbReference type="SAM" id="MobiDB-lite"/>
    </source>
</evidence>
<dbReference type="EMBL" id="KQ964572">
    <property type="protein sequence ID" value="KXN68507.1"/>
    <property type="molecule type" value="Genomic_DNA"/>
</dbReference>
<sequence>MATKVASYGRAAVMVINHHMSPPARNPTFIEDVAKAIIYAASNPDKLSYDSEKLILMCHGTGCLMSETILLNPTKVAPMAAFINSIGFTDKIKGAIGVEGVYDLPKHALTVSMTDLETIKVAMGRARKDWVESSPALNPPDSTWTGKTLPKHYLIQSRTDELVDPIQTVNFFNHIINNSGYASIKPNLPGSHYLVLETDDFAKYISDVVGKVTIFADTSKNPQVLPMKAPNQPQQQPQSQPIHINHHP</sequence>
<keyword evidence="4" id="KW-1185">Reference proteome</keyword>
<dbReference type="SUPFAM" id="SSF53474">
    <property type="entry name" value="alpha/beta-Hydrolases"/>
    <property type="match status" value="1"/>
</dbReference>
<feature type="compositionally biased region" description="Low complexity" evidence="1">
    <location>
        <begin position="230"/>
        <end position="248"/>
    </location>
</feature>
<reference evidence="3 4" key="1">
    <citation type="journal article" date="2015" name="Genome Biol. Evol.">
        <title>Phylogenomic analyses indicate that early fungi evolved digesting cell walls of algal ancestors of land plants.</title>
        <authorList>
            <person name="Chang Y."/>
            <person name="Wang S."/>
            <person name="Sekimoto S."/>
            <person name="Aerts A.L."/>
            <person name="Choi C."/>
            <person name="Clum A."/>
            <person name="LaButti K.M."/>
            <person name="Lindquist E.A."/>
            <person name="Yee Ngan C."/>
            <person name="Ohm R.A."/>
            <person name="Salamov A.A."/>
            <person name="Grigoriev I.V."/>
            <person name="Spatafora J.W."/>
            <person name="Berbee M.L."/>
        </authorList>
    </citation>
    <scope>NUCLEOTIDE SEQUENCE [LARGE SCALE GENOMIC DNA]</scope>
    <source>
        <strain evidence="3 4">NRRL 28638</strain>
    </source>
</reference>
<protein>
    <recommendedName>
        <fullName evidence="2">BD-FAE-like domain-containing protein</fullName>
    </recommendedName>
</protein>
<gene>
    <name evidence="3" type="ORF">CONCODRAFT_72205</name>
</gene>
<evidence type="ECO:0000313" key="3">
    <source>
        <dbReference type="EMBL" id="KXN68507.1"/>
    </source>
</evidence>
<dbReference type="InterPro" id="IPR049492">
    <property type="entry name" value="BD-FAE-like_dom"/>
</dbReference>
<dbReference type="OrthoDB" id="6495301at2759"/>
<dbReference type="Proteomes" id="UP000070444">
    <property type="component" value="Unassembled WGS sequence"/>
</dbReference>
<dbReference type="Pfam" id="PF20434">
    <property type="entry name" value="BD-FAE"/>
    <property type="match status" value="1"/>
</dbReference>
<accession>A0A137P0F4</accession>
<evidence type="ECO:0000259" key="2">
    <source>
        <dbReference type="Pfam" id="PF20434"/>
    </source>
</evidence>
<feature type="region of interest" description="Disordered" evidence="1">
    <location>
        <begin position="222"/>
        <end position="248"/>
    </location>
</feature>
<name>A0A137P0F4_CONC2</name>
<dbReference type="STRING" id="796925.A0A137P0F4"/>
<evidence type="ECO:0000313" key="4">
    <source>
        <dbReference type="Proteomes" id="UP000070444"/>
    </source>
</evidence>
<dbReference type="AlphaFoldDB" id="A0A137P0F4"/>
<proteinExistence type="predicted"/>
<organism evidence="3 4">
    <name type="scientific">Conidiobolus coronatus (strain ATCC 28846 / CBS 209.66 / NRRL 28638)</name>
    <name type="common">Delacroixia coronata</name>
    <dbReference type="NCBI Taxonomy" id="796925"/>
    <lineage>
        <taxon>Eukaryota</taxon>
        <taxon>Fungi</taxon>
        <taxon>Fungi incertae sedis</taxon>
        <taxon>Zoopagomycota</taxon>
        <taxon>Entomophthoromycotina</taxon>
        <taxon>Entomophthoromycetes</taxon>
        <taxon>Entomophthorales</taxon>
        <taxon>Ancylistaceae</taxon>
        <taxon>Conidiobolus</taxon>
    </lineage>
</organism>
<feature type="domain" description="BD-FAE-like" evidence="2">
    <location>
        <begin position="12"/>
        <end position="173"/>
    </location>
</feature>
<dbReference type="Gene3D" id="3.40.50.1820">
    <property type="entry name" value="alpha/beta hydrolase"/>
    <property type="match status" value="1"/>
</dbReference>